<protein>
    <submittedName>
        <fullName evidence="1">Uncharacterized protein</fullName>
    </submittedName>
</protein>
<dbReference type="Proteomes" id="UP000269396">
    <property type="component" value="Unassembled WGS sequence"/>
</dbReference>
<name>A0A183Q7B3_9TREM</name>
<evidence type="ECO:0000313" key="1">
    <source>
        <dbReference type="EMBL" id="VDP87463.1"/>
    </source>
</evidence>
<dbReference type="EMBL" id="UZAL01051868">
    <property type="protein sequence ID" value="VDP87463.1"/>
    <property type="molecule type" value="Genomic_DNA"/>
</dbReference>
<proteinExistence type="predicted"/>
<dbReference type="Gene3D" id="1.10.1370.10">
    <property type="entry name" value="Neurolysin, domain 3"/>
    <property type="match status" value="1"/>
</dbReference>
<evidence type="ECO:0000313" key="2">
    <source>
        <dbReference type="Proteomes" id="UP000269396"/>
    </source>
</evidence>
<keyword evidence="2" id="KW-1185">Reference proteome</keyword>
<accession>A0A183Q7B3</accession>
<dbReference type="InterPro" id="IPR024077">
    <property type="entry name" value="Neurolysin/TOP_dom2"/>
</dbReference>
<reference evidence="1 2" key="1">
    <citation type="submission" date="2018-11" db="EMBL/GenBank/DDBJ databases">
        <authorList>
            <consortium name="Pathogen Informatics"/>
        </authorList>
    </citation>
    <scope>NUCLEOTIDE SEQUENCE [LARGE SCALE GENOMIC DNA]</scope>
    <source>
        <strain>Denwood</strain>
        <strain evidence="2">Zambia</strain>
    </source>
</reference>
<dbReference type="AlphaFoldDB" id="A0A183Q7B3"/>
<dbReference type="STRING" id="31246.A0A183Q7B3"/>
<gene>
    <name evidence="1" type="ORF">SMTD_LOCUS22499</name>
</gene>
<sequence length="56" mass="6564">MLDLYTTKTSANISEFLNNLGNKLEKLRLKEITRLLELKKEECDRLGYTFNNCLNP</sequence>
<feature type="non-terminal residue" evidence="1">
    <location>
        <position position="56"/>
    </location>
</feature>
<organism evidence="1 2">
    <name type="scientific">Schistosoma mattheei</name>
    <dbReference type="NCBI Taxonomy" id="31246"/>
    <lineage>
        <taxon>Eukaryota</taxon>
        <taxon>Metazoa</taxon>
        <taxon>Spiralia</taxon>
        <taxon>Lophotrochozoa</taxon>
        <taxon>Platyhelminthes</taxon>
        <taxon>Trematoda</taxon>
        <taxon>Digenea</taxon>
        <taxon>Strigeidida</taxon>
        <taxon>Schistosomatoidea</taxon>
        <taxon>Schistosomatidae</taxon>
        <taxon>Schistosoma</taxon>
    </lineage>
</organism>